<sequence>MKYEIPLFKGKILKRYKRFLADIELLEDTPLNKKGEIIIAHTANTGAMTTCWEKDWDVIISYHDNPKRKLKYSLEMTHNGETWIGVNTSIPNRISIEAIENGVIKELQGYETLKPEAKIGNSRIDIWLYNGEKSSPTDQCYVEVKNVTLLGDNQVVLFPDGVTERGQKHLLELTSLKKQGIRACMLYIVQREDVTSFSPASHIDPEYARLLTLAHEVGVEILVYQCKLDGLGVEVYKKLPFKL</sequence>
<dbReference type="InterPro" id="IPR041465">
    <property type="entry name" value="SfsA_N"/>
</dbReference>
<evidence type="ECO:0000259" key="2">
    <source>
        <dbReference type="Pfam" id="PF03749"/>
    </source>
</evidence>
<dbReference type="PANTHER" id="PTHR30545:SF2">
    <property type="entry name" value="SUGAR FERMENTATION STIMULATION PROTEIN A"/>
    <property type="match status" value="1"/>
</dbReference>
<gene>
    <name evidence="1" type="primary">sfsA</name>
    <name evidence="4" type="ORF">A9Q84_10440</name>
</gene>
<feature type="domain" description="Sugar fermentation stimulation protein C-terminal" evidence="2">
    <location>
        <begin position="90"/>
        <end position="229"/>
    </location>
</feature>
<accession>A0A1Y5FD21</accession>
<name>A0A1Y5FD21_9BACT</name>
<dbReference type="Gene3D" id="3.40.1350.60">
    <property type="match status" value="1"/>
</dbReference>
<dbReference type="InterPro" id="IPR005224">
    <property type="entry name" value="SfsA"/>
</dbReference>
<dbReference type="AlphaFoldDB" id="A0A1Y5FD21"/>
<evidence type="ECO:0000259" key="3">
    <source>
        <dbReference type="Pfam" id="PF17746"/>
    </source>
</evidence>
<dbReference type="EMBL" id="MAAO01000006">
    <property type="protein sequence ID" value="OUR96750.1"/>
    <property type="molecule type" value="Genomic_DNA"/>
</dbReference>
<dbReference type="HAMAP" id="MF_00095">
    <property type="entry name" value="SfsA"/>
    <property type="match status" value="1"/>
</dbReference>
<dbReference type="Gene3D" id="2.40.50.580">
    <property type="match status" value="1"/>
</dbReference>
<dbReference type="Pfam" id="PF17746">
    <property type="entry name" value="SfsA_N"/>
    <property type="match status" value="1"/>
</dbReference>
<dbReference type="CDD" id="cd22359">
    <property type="entry name" value="SfsA-like_bacterial"/>
    <property type="match status" value="1"/>
</dbReference>
<evidence type="ECO:0000313" key="5">
    <source>
        <dbReference type="Proteomes" id="UP000196531"/>
    </source>
</evidence>
<evidence type="ECO:0000256" key="1">
    <source>
        <dbReference type="HAMAP-Rule" id="MF_00095"/>
    </source>
</evidence>
<comment type="caution">
    <text evidence="4">The sequence shown here is derived from an EMBL/GenBank/DDBJ whole genome shotgun (WGS) entry which is preliminary data.</text>
</comment>
<dbReference type="NCBIfam" id="TIGR00230">
    <property type="entry name" value="sfsA"/>
    <property type="match status" value="1"/>
</dbReference>
<reference evidence="5" key="1">
    <citation type="journal article" date="2017" name="Proc. Natl. Acad. Sci. U.S.A.">
        <title>Simulation of Deepwater Horizon oil plume reveals substrate specialization within a complex community of hydrocarbon-degraders.</title>
        <authorList>
            <person name="Hu P."/>
            <person name="Dubinsky E.A."/>
            <person name="Probst A.J."/>
            <person name="Wang J."/>
            <person name="Sieber C.M.K."/>
            <person name="Tom L.M."/>
            <person name="Gardinali P."/>
            <person name="Banfield J.F."/>
            <person name="Atlas R.M."/>
            <person name="Andersen G.L."/>
        </authorList>
    </citation>
    <scope>NUCLEOTIDE SEQUENCE [LARGE SCALE GENOMIC DNA]</scope>
</reference>
<comment type="similarity">
    <text evidence="1">Belongs to the SfsA family.</text>
</comment>
<dbReference type="InterPro" id="IPR040452">
    <property type="entry name" value="SfsA_C"/>
</dbReference>
<evidence type="ECO:0000313" key="4">
    <source>
        <dbReference type="EMBL" id="OUR96750.1"/>
    </source>
</evidence>
<dbReference type="Proteomes" id="UP000196531">
    <property type="component" value="Unassembled WGS sequence"/>
</dbReference>
<dbReference type="Pfam" id="PF03749">
    <property type="entry name" value="SfsA"/>
    <property type="match status" value="1"/>
</dbReference>
<organism evidence="4 5">
    <name type="scientific">Halobacteriovorax marinus</name>
    <dbReference type="NCBI Taxonomy" id="97084"/>
    <lineage>
        <taxon>Bacteria</taxon>
        <taxon>Pseudomonadati</taxon>
        <taxon>Bdellovibrionota</taxon>
        <taxon>Bacteriovoracia</taxon>
        <taxon>Bacteriovoracales</taxon>
        <taxon>Halobacteriovoraceae</taxon>
        <taxon>Halobacteriovorax</taxon>
    </lineage>
</organism>
<proteinExistence type="inferred from homology"/>
<feature type="domain" description="SfsA N-terminal OB" evidence="3">
    <location>
        <begin position="13"/>
        <end position="86"/>
    </location>
</feature>
<protein>
    <recommendedName>
        <fullName evidence="1">Sugar fermentation stimulation protein homolog</fullName>
    </recommendedName>
</protein>
<dbReference type="GO" id="GO:0003677">
    <property type="term" value="F:DNA binding"/>
    <property type="evidence" value="ECO:0007669"/>
    <property type="project" value="InterPro"/>
</dbReference>
<dbReference type="PANTHER" id="PTHR30545">
    <property type="entry name" value="SUGAR FERMENTATION STIMULATION PROTEIN A"/>
    <property type="match status" value="1"/>
</dbReference>